<feature type="transmembrane region" description="Helical" evidence="1">
    <location>
        <begin position="39"/>
        <end position="57"/>
    </location>
</feature>
<keyword evidence="1" id="KW-1133">Transmembrane helix</keyword>
<sequence length="83" mass="10017">MRLLNVDFVTKLKPCLIDCYGALCKKNSSLYAWLMLTHYIYFYALTLCLWVGFVYLSRFDKRQIYIYFFLKLIKVIIIPFQVI</sequence>
<evidence type="ECO:0000313" key="2">
    <source>
        <dbReference type="EMBL" id="AKH20885.1"/>
    </source>
</evidence>
<dbReference type="EMBL" id="CP011412">
    <property type="protein sequence ID" value="AKH20885.1"/>
    <property type="molecule type" value="Genomic_DNA"/>
</dbReference>
<organism evidence="2 3">
    <name type="scientific">Sedimenticola thiotaurini</name>
    <dbReference type="NCBI Taxonomy" id="1543721"/>
    <lineage>
        <taxon>Bacteria</taxon>
        <taxon>Pseudomonadati</taxon>
        <taxon>Pseudomonadota</taxon>
        <taxon>Gammaproteobacteria</taxon>
        <taxon>Chromatiales</taxon>
        <taxon>Sedimenticolaceae</taxon>
        <taxon>Sedimenticola</taxon>
    </lineage>
</organism>
<proteinExistence type="predicted"/>
<dbReference type="KEGG" id="seds:AAY24_11580"/>
<keyword evidence="3" id="KW-1185">Reference proteome</keyword>
<name>A0A0F7K123_9GAMM</name>
<evidence type="ECO:0000256" key="1">
    <source>
        <dbReference type="SAM" id="Phobius"/>
    </source>
</evidence>
<accession>A0A0F7K123</accession>
<dbReference type="Proteomes" id="UP000034410">
    <property type="component" value="Chromosome"/>
</dbReference>
<protein>
    <submittedName>
        <fullName evidence="2">Uncharacterized protein</fullName>
    </submittedName>
</protein>
<feature type="transmembrane region" description="Helical" evidence="1">
    <location>
        <begin position="64"/>
        <end position="82"/>
    </location>
</feature>
<gene>
    <name evidence="2" type="ORF">AAY24_11580</name>
</gene>
<keyword evidence="1" id="KW-0812">Transmembrane</keyword>
<dbReference type="AlphaFoldDB" id="A0A0F7K123"/>
<evidence type="ECO:0000313" key="3">
    <source>
        <dbReference type="Proteomes" id="UP000034410"/>
    </source>
</evidence>
<reference evidence="2 3" key="1">
    <citation type="journal article" date="2015" name="Genome Announc.">
        <title>Complete Genome Sequence of Sedimenticola thiotaurini Strain SIP-G1, a Polyphosphate- and Polyhydroxyalkanoate-Accumulating Sulfur-Oxidizing Gammaproteobacterium Isolated from Salt Marsh Sediments.</title>
        <authorList>
            <person name="Flood B.E."/>
            <person name="Jones D.S."/>
            <person name="Bailey J.V."/>
        </authorList>
    </citation>
    <scope>NUCLEOTIDE SEQUENCE [LARGE SCALE GENOMIC DNA]</scope>
    <source>
        <strain evidence="2 3">SIP-G1</strain>
    </source>
</reference>
<keyword evidence="1" id="KW-0472">Membrane</keyword>